<name>A0A8H4ZTD4_9HYPO</name>
<comment type="caution">
    <text evidence="2">The sequence shown here is derived from an EMBL/GenBank/DDBJ whole genome shotgun (WGS) entry which is preliminary data.</text>
</comment>
<keyword evidence="3" id="KW-1185">Reference proteome</keyword>
<reference evidence="2 3" key="1">
    <citation type="journal article" date="2020" name="BMC Genomics">
        <title>Correction to: Identification and distribution of gene clusters required for synthesis of sphingolipid metabolism inhibitors in diverse species of the filamentous fungus Fusarium.</title>
        <authorList>
            <person name="Kim H.S."/>
            <person name="Lohmar J.M."/>
            <person name="Busman M."/>
            <person name="Brown D.W."/>
            <person name="Naumann T.A."/>
            <person name="Divon H.H."/>
            <person name="Lysoe E."/>
            <person name="Uhlig S."/>
            <person name="Proctor R.H."/>
        </authorList>
    </citation>
    <scope>NUCLEOTIDE SEQUENCE [LARGE SCALE GENOMIC DNA]</scope>
    <source>
        <strain evidence="2 3">NRRL 25214</strain>
    </source>
</reference>
<sequence length="88" mass="9315">MSVSAGLRSGPAAFKDSAPARSSIRSVPRSLAHVVAVAAGVVISLDKSIDEVISERILAWLIIRRNFSISSHHYVLCSAAERVTPMGA</sequence>
<dbReference type="EMBL" id="JABEVY010000056">
    <property type="protein sequence ID" value="KAF5252418.1"/>
    <property type="molecule type" value="Genomic_DNA"/>
</dbReference>
<dbReference type="AlphaFoldDB" id="A0A8H4ZTD4"/>
<dbReference type="Proteomes" id="UP000573603">
    <property type="component" value="Unassembled WGS sequence"/>
</dbReference>
<protein>
    <submittedName>
        <fullName evidence="2">Uncharacterized protein</fullName>
    </submittedName>
</protein>
<organism evidence="2 3">
    <name type="scientific">Fusarium anthophilum</name>
    <dbReference type="NCBI Taxonomy" id="48485"/>
    <lineage>
        <taxon>Eukaryota</taxon>
        <taxon>Fungi</taxon>
        <taxon>Dikarya</taxon>
        <taxon>Ascomycota</taxon>
        <taxon>Pezizomycotina</taxon>
        <taxon>Sordariomycetes</taxon>
        <taxon>Hypocreomycetidae</taxon>
        <taxon>Hypocreales</taxon>
        <taxon>Nectriaceae</taxon>
        <taxon>Fusarium</taxon>
        <taxon>Fusarium fujikuroi species complex</taxon>
    </lineage>
</organism>
<evidence type="ECO:0000256" key="1">
    <source>
        <dbReference type="SAM" id="MobiDB-lite"/>
    </source>
</evidence>
<evidence type="ECO:0000313" key="2">
    <source>
        <dbReference type="EMBL" id="KAF5252418.1"/>
    </source>
</evidence>
<accession>A0A8H4ZTD4</accession>
<gene>
    <name evidence="2" type="ORF">FANTH_2554</name>
</gene>
<feature type="region of interest" description="Disordered" evidence="1">
    <location>
        <begin position="1"/>
        <end position="21"/>
    </location>
</feature>
<evidence type="ECO:0000313" key="3">
    <source>
        <dbReference type="Proteomes" id="UP000573603"/>
    </source>
</evidence>
<proteinExistence type="predicted"/>